<dbReference type="Pfam" id="PF10134">
    <property type="entry name" value="RPA"/>
    <property type="match status" value="1"/>
</dbReference>
<name>A0ABQ2D7X2_9DEIO</name>
<reference evidence="2" key="1">
    <citation type="journal article" date="2019" name="Int. J. Syst. Evol. Microbiol.">
        <title>The Global Catalogue of Microorganisms (GCM) 10K type strain sequencing project: providing services to taxonomists for standard genome sequencing and annotation.</title>
        <authorList>
            <consortium name="The Broad Institute Genomics Platform"/>
            <consortium name="The Broad Institute Genome Sequencing Center for Infectious Disease"/>
            <person name="Wu L."/>
            <person name="Ma J."/>
        </authorList>
    </citation>
    <scope>NUCLEOTIDE SEQUENCE [LARGE SCALE GENOMIC DNA]</scope>
    <source>
        <strain evidence="2">JCM 14370</strain>
    </source>
</reference>
<proteinExistence type="predicted"/>
<protein>
    <recommendedName>
        <fullName evidence="3">Plasmid replication initiator protein</fullName>
    </recommendedName>
</protein>
<organism evidence="1 2">
    <name type="scientific">Deinococcus roseus</name>
    <dbReference type="NCBI Taxonomy" id="392414"/>
    <lineage>
        <taxon>Bacteria</taxon>
        <taxon>Thermotogati</taxon>
        <taxon>Deinococcota</taxon>
        <taxon>Deinococci</taxon>
        <taxon>Deinococcales</taxon>
        <taxon>Deinococcaceae</taxon>
        <taxon>Deinococcus</taxon>
    </lineage>
</organism>
<dbReference type="Proteomes" id="UP000632222">
    <property type="component" value="Unassembled WGS sequence"/>
</dbReference>
<keyword evidence="2" id="KW-1185">Reference proteome</keyword>
<dbReference type="EMBL" id="BMOD01000018">
    <property type="protein sequence ID" value="GGJ47788.1"/>
    <property type="molecule type" value="Genomic_DNA"/>
</dbReference>
<sequence length="460" mass="52883">MRATKPVKPHKPTPGISQYHELNIVRLALISIQRQIEKTFVEWEYTFELDGEEASLECKGHQDLGVPHGLDSDFYNAIVHLFVQKGANEDGVLTTTAYEIIRTAGRVDSKHSYQSLHESLRRLLQTQYYLKKSWRNHKKRMWETLSFQHIEKLQFITEETEHGNDLSSRSVIRIKLPQEVVHSVQAGYMLLAPEAALRALEQPTSRALYRLLEARRRDPMNPQVIVDELHYNLMDWARDCKLSTDVPKLIRRALENAHQELIGIGYLREVNYSGRGQKQTLEYLFHPRFERVVDQQLVDLLKSHGVFPGVAQNLVSKYPERINPSLQRLKQLITEGYPVENRAGLLIRIIQNPADYSMPQESPPAVRTLDVPRAAPSEPEPLPVVVPDLKTMKFLLQPFEKDLGTRELQMLWDGLEEGSIDPLQVETLTVHARMPARREEALQELRALLKKWSGSALPGL</sequence>
<evidence type="ECO:0000313" key="2">
    <source>
        <dbReference type="Proteomes" id="UP000632222"/>
    </source>
</evidence>
<evidence type="ECO:0000313" key="1">
    <source>
        <dbReference type="EMBL" id="GGJ47788.1"/>
    </source>
</evidence>
<dbReference type="RefSeq" id="WP_189005262.1">
    <property type="nucleotide sequence ID" value="NZ_BMOD01000018.1"/>
</dbReference>
<gene>
    <name evidence="1" type="ORF">GCM10008938_37210</name>
</gene>
<evidence type="ECO:0008006" key="3">
    <source>
        <dbReference type="Google" id="ProtNLM"/>
    </source>
</evidence>
<dbReference type="InterPro" id="IPR018777">
    <property type="entry name" value="Replication_initiator_prot_A"/>
</dbReference>
<accession>A0ABQ2D7X2</accession>
<comment type="caution">
    <text evidence="1">The sequence shown here is derived from an EMBL/GenBank/DDBJ whole genome shotgun (WGS) entry which is preliminary data.</text>
</comment>